<dbReference type="InterPro" id="IPR036280">
    <property type="entry name" value="Multihaem_cyt_sf"/>
</dbReference>
<name>A0A497XQN4_9AQUI</name>
<evidence type="ECO:0008006" key="3">
    <source>
        <dbReference type="Google" id="ProtNLM"/>
    </source>
</evidence>
<accession>A0A497XQN4</accession>
<dbReference type="SUPFAM" id="SSF48695">
    <property type="entry name" value="Multiheme cytochromes"/>
    <property type="match status" value="1"/>
</dbReference>
<organism evidence="1 2">
    <name type="scientific">Hydrogenivirga caldilitoris</name>
    <dbReference type="NCBI Taxonomy" id="246264"/>
    <lineage>
        <taxon>Bacteria</taxon>
        <taxon>Pseudomonadati</taxon>
        <taxon>Aquificota</taxon>
        <taxon>Aquificia</taxon>
        <taxon>Aquificales</taxon>
        <taxon>Aquificaceae</taxon>
        <taxon>Hydrogenivirga</taxon>
    </lineage>
</organism>
<keyword evidence="2" id="KW-1185">Reference proteome</keyword>
<evidence type="ECO:0000313" key="1">
    <source>
        <dbReference type="EMBL" id="RLJ70564.1"/>
    </source>
</evidence>
<proteinExistence type="predicted"/>
<dbReference type="RefSeq" id="WP_121010415.1">
    <property type="nucleotide sequence ID" value="NZ_RCCJ01000001.1"/>
</dbReference>
<comment type="caution">
    <text evidence="1">The sequence shown here is derived from an EMBL/GenBank/DDBJ whole genome shotgun (WGS) entry which is preliminary data.</text>
</comment>
<evidence type="ECO:0000313" key="2">
    <source>
        <dbReference type="Proteomes" id="UP000267841"/>
    </source>
</evidence>
<gene>
    <name evidence="1" type="ORF">BCF55_0840</name>
</gene>
<sequence>MFLITLLLSIGMLYAQPIFDTLGEVKRFPFITYEEVWSGTPAETKEAAIPNVIVTYGNGEDKEIVSAAANIAYYLGQWTDDMGLTPRSVRKGDLPSIAMPLSEALKTDKPLILLGTKNTVVRSLGLTFTRPTLKVVKWKGRQVLVVGGKNSSQVVYAANFLAHRVVGFKAGAYKTFFSFVRLRGLIEQDNYIAALHLIKDPAGLSACGKNMSLAAPQIIKFPPRVKEVVTKRNKIMYVELAKALERKDKERAVKLWKEAMFTCYQCHQGLGIDRLRKFNPNPDIHSKHQRIAAQYGLVKKLNGEYTCTACHSGRTEIRGY</sequence>
<dbReference type="Proteomes" id="UP000267841">
    <property type="component" value="Unassembled WGS sequence"/>
</dbReference>
<dbReference type="OrthoDB" id="10610at2"/>
<dbReference type="EMBL" id="RCCJ01000001">
    <property type="protein sequence ID" value="RLJ70564.1"/>
    <property type="molecule type" value="Genomic_DNA"/>
</dbReference>
<reference evidence="1 2" key="1">
    <citation type="submission" date="2018-10" db="EMBL/GenBank/DDBJ databases">
        <title>Genomic Encyclopedia of Archaeal and Bacterial Type Strains, Phase II (KMG-II): from individual species to whole genera.</title>
        <authorList>
            <person name="Goeker M."/>
        </authorList>
    </citation>
    <scope>NUCLEOTIDE SEQUENCE [LARGE SCALE GENOMIC DNA]</scope>
    <source>
        <strain evidence="1 2">DSM 16510</strain>
    </source>
</reference>
<dbReference type="AlphaFoldDB" id="A0A497XQN4"/>
<protein>
    <recommendedName>
        <fullName evidence="3">Cellulose synthase subunit</fullName>
    </recommendedName>
</protein>